<dbReference type="OrthoDB" id="9810365at2"/>
<dbReference type="GO" id="GO:0002161">
    <property type="term" value="F:aminoacyl-tRNA deacylase activity"/>
    <property type="evidence" value="ECO:0007669"/>
    <property type="project" value="InterPro"/>
</dbReference>
<keyword evidence="16" id="KW-1185">Reference proteome</keyword>
<dbReference type="Pfam" id="PF00133">
    <property type="entry name" value="tRNA-synt_1"/>
    <property type="match status" value="2"/>
</dbReference>
<protein>
    <recommendedName>
        <fullName evidence="9">Leucine--tRNA ligase</fullName>
        <ecNumber evidence="9">6.1.1.4</ecNumber>
    </recommendedName>
    <alternativeName>
        <fullName evidence="9">Leucyl-tRNA synthetase</fullName>
        <shortName evidence="9">LeuRS</shortName>
    </alternativeName>
</protein>
<dbReference type="SUPFAM" id="SSF50677">
    <property type="entry name" value="ValRS/IleRS/LeuRS editing domain"/>
    <property type="match status" value="1"/>
</dbReference>
<dbReference type="AlphaFoldDB" id="A0A3R9YDB3"/>
<name>A0A3R9YDB3_9RICK</name>
<dbReference type="PROSITE" id="PS00178">
    <property type="entry name" value="AA_TRNA_LIGASE_I"/>
    <property type="match status" value="1"/>
</dbReference>
<feature type="domain" description="Methionyl/Leucyl tRNA synthetase" evidence="13">
    <location>
        <begin position="39"/>
        <end position="171"/>
    </location>
</feature>
<dbReference type="InterPro" id="IPR025709">
    <property type="entry name" value="Leu_tRNA-synth_edit"/>
</dbReference>
<dbReference type="InterPro" id="IPR014729">
    <property type="entry name" value="Rossmann-like_a/b/a_fold"/>
</dbReference>
<evidence type="ECO:0000259" key="14">
    <source>
        <dbReference type="Pfam" id="PF13603"/>
    </source>
</evidence>
<evidence type="ECO:0000256" key="7">
    <source>
        <dbReference type="ARBA" id="ARBA00023146"/>
    </source>
</evidence>
<dbReference type="EMBL" id="RXFM01000001">
    <property type="protein sequence ID" value="RST72641.1"/>
    <property type="molecule type" value="Genomic_DNA"/>
</dbReference>
<keyword evidence="7 9" id="KW-0030">Aminoacyl-tRNA synthetase</keyword>
<dbReference type="PRINTS" id="PR00985">
    <property type="entry name" value="TRNASYNTHLEU"/>
</dbReference>
<evidence type="ECO:0000259" key="11">
    <source>
        <dbReference type="Pfam" id="PF00133"/>
    </source>
</evidence>
<comment type="caution">
    <text evidence="15">The sequence shown here is derived from an EMBL/GenBank/DDBJ whole genome shotgun (WGS) entry which is preliminary data.</text>
</comment>
<dbReference type="HAMAP" id="MF_00049_B">
    <property type="entry name" value="Leu_tRNA_synth_B"/>
    <property type="match status" value="1"/>
</dbReference>
<dbReference type="PANTHER" id="PTHR43740">
    <property type="entry name" value="LEUCYL-TRNA SYNTHETASE"/>
    <property type="match status" value="1"/>
</dbReference>
<dbReference type="SUPFAM" id="SSF47323">
    <property type="entry name" value="Anticodon-binding domain of a subclass of class I aminoacyl-tRNA synthetases"/>
    <property type="match status" value="1"/>
</dbReference>
<evidence type="ECO:0000259" key="12">
    <source>
        <dbReference type="Pfam" id="PF08264"/>
    </source>
</evidence>
<dbReference type="GO" id="GO:0005737">
    <property type="term" value="C:cytoplasm"/>
    <property type="evidence" value="ECO:0007669"/>
    <property type="project" value="UniProtKB-SubCell"/>
</dbReference>
<dbReference type="RefSeq" id="WP_126044130.1">
    <property type="nucleotide sequence ID" value="NZ_RXFM01000001.1"/>
</dbReference>
<comment type="subcellular location">
    <subcellularLocation>
        <location evidence="9">Cytoplasm</location>
    </subcellularLocation>
</comment>
<dbReference type="GO" id="GO:0005524">
    <property type="term" value="F:ATP binding"/>
    <property type="evidence" value="ECO:0007669"/>
    <property type="project" value="UniProtKB-UniRule"/>
</dbReference>
<dbReference type="InterPro" id="IPR001412">
    <property type="entry name" value="aa-tRNA-synth_I_CS"/>
</dbReference>
<organism evidence="15 16">
    <name type="scientific">Candidatus Aquarickettsia rohweri</name>
    <dbReference type="NCBI Taxonomy" id="2602574"/>
    <lineage>
        <taxon>Bacteria</taxon>
        <taxon>Pseudomonadati</taxon>
        <taxon>Pseudomonadota</taxon>
        <taxon>Alphaproteobacteria</taxon>
        <taxon>Rickettsiales</taxon>
        <taxon>Candidatus Midichloriaceae</taxon>
        <taxon>Candidatus Aquarickettsia</taxon>
    </lineage>
</organism>
<dbReference type="GO" id="GO:0006429">
    <property type="term" value="P:leucyl-tRNA aminoacylation"/>
    <property type="evidence" value="ECO:0007669"/>
    <property type="project" value="UniProtKB-UniRule"/>
</dbReference>
<dbReference type="Gene3D" id="3.40.50.620">
    <property type="entry name" value="HUPs"/>
    <property type="match status" value="2"/>
</dbReference>
<evidence type="ECO:0000256" key="10">
    <source>
        <dbReference type="RuleBase" id="RU363035"/>
    </source>
</evidence>
<evidence type="ECO:0000256" key="2">
    <source>
        <dbReference type="ARBA" id="ARBA00022490"/>
    </source>
</evidence>
<dbReference type="PANTHER" id="PTHR43740:SF2">
    <property type="entry name" value="LEUCINE--TRNA LIGASE, MITOCHONDRIAL"/>
    <property type="match status" value="1"/>
</dbReference>
<dbReference type="FunFam" id="3.40.50.620:FF:000003">
    <property type="entry name" value="Leucine--tRNA ligase"/>
    <property type="match status" value="1"/>
</dbReference>
<comment type="caution">
    <text evidence="9">Lacks conserved residue(s) required for the propagation of feature annotation.</text>
</comment>
<feature type="domain" description="Aminoacyl-tRNA synthetase class Ia" evidence="11">
    <location>
        <begin position="413"/>
        <end position="589"/>
    </location>
</feature>
<dbReference type="InterPro" id="IPR009080">
    <property type="entry name" value="tRNAsynth_Ia_anticodon-bd"/>
</dbReference>
<evidence type="ECO:0000313" key="15">
    <source>
        <dbReference type="EMBL" id="RST72641.1"/>
    </source>
</evidence>
<feature type="domain" description="Leucyl-tRNA synthetase editing" evidence="14">
    <location>
        <begin position="221"/>
        <end position="401"/>
    </location>
</feature>
<dbReference type="SUPFAM" id="SSF52374">
    <property type="entry name" value="Nucleotidylyl transferase"/>
    <property type="match status" value="1"/>
</dbReference>
<dbReference type="EC" id="6.1.1.4" evidence="9"/>
<dbReference type="NCBIfam" id="TIGR00396">
    <property type="entry name" value="leuS_bact"/>
    <property type="match status" value="1"/>
</dbReference>
<keyword evidence="3 9" id="KW-0436">Ligase</keyword>
<dbReference type="InterPro" id="IPR009008">
    <property type="entry name" value="Val/Leu/Ile-tRNA-synth_edit"/>
</dbReference>
<dbReference type="InterPro" id="IPR015413">
    <property type="entry name" value="Methionyl/Leucyl_tRNA_Synth"/>
</dbReference>
<feature type="domain" description="Methionyl/Valyl/Leucyl/Isoleucyl-tRNA synthetase anticodon-binding" evidence="12">
    <location>
        <begin position="690"/>
        <end position="801"/>
    </location>
</feature>
<keyword evidence="5 9" id="KW-0067">ATP-binding</keyword>
<feature type="short sequence motif" description="'KMSKS' region" evidence="9">
    <location>
        <begin position="609"/>
        <end position="613"/>
    </location>
</feature>
<evidence type="ECO:0000256" key="9">
    <source>
        <dbReference type="HAMAP-Rule" id="MF_00049"/>
    </source>
</evidence>
<comment type="similarity">
    <text evidence="1 9 10">Belongs to the class-I aminoacyl-tRNA synthetase family.</text>
</comment>
<evidence type="ECO:0000256" key="8">
    <source>
        <dbReference type="ARBA" id="ARBA00047469"/>
    </source>
</evidence>
<dbReference type="CDD" id="cd00812">
    <property type="entry name" value="LeuRS_core"/>
    <property type="match status" value="1"/>
</dbReference>
<dbReference type="Proteomes" id="UP000279470">
    <property type="component" value="Unassembled WGS sequence"/>
</dbReference>
<dbReference type="Gene3D" id="1.10.730.10">
    <property type="entry name" value="Isoleucyl-tRNA Synthetase, Domain 1"/>
    <property type="match status" value="1"/>
</dbReference>
<proteinExistence type="inferred from homology"/>
<dbReference type="Pfam" id="PF09334">
    <property type="entry name" value="tRNA-synt_1g"/>
    <property type="match status" value="1"/>
</dbReference>
<dbReference type="GO" id="GO:0004823">
    <property type="term" value="F:leucine-tRNA ligase activity"/>
    <property type="evidence" value="ECO:0007669"/>
    <property type="project" value="UniProtKB-UniRule"/>
</dbReference>
<evidence type="ECO:0000259" key="13">
    <source>
        <dbReference type="Pfam" id="PF09334"/>
    </source>
</evidence>
<keyword evidence="4 9" id="KW-0547">Nucleotide-binding</keyword>
<dbReference type="CDD" id="cd07958">
    <property type="entry name" value="Anticodon_Ia_Leu_BEm"/>
    <property type="match status" value="1"/>
</dbReference>
<dbReference type="Pfam" id="PF08264">
    <property type="entry name" value="Anticodon_1"/>
    <property type="match status" value="1"/>
</dbReference>
<dbReference type="Pfam" id="PF13603">
    <property type="entry name" value="tRNA-synt_1_2"/>
    <property type="match status" value="1"/>
</dbReference>
<dbReference type="FunFam" id="1.10.730.10:FF:000002">
    <property type="entry name" value="Leucine--tRNA ligase"/>
    <property type="match status" value="1"/>
</dbReference>
<accession>A0A3R9YDB3</accession>
<dbReference type="InterPro" id="IPR013155">
    <property type="entry name" value="M/V/L/I-tRNA-synth_anticd-bd"/>
</dbReference>
<keyword evidence="6 9" id="KW-0648">Protein biosynthesis</keyword>
<keyword evidence="2 9" id="KW-0963">Cytoplasm</keyword>
<evidence type="ECO:0000313" key="16">
    <source>
        <dbReference type="Proteomes" id="UP000279470"/>
    </source>
</evidence>
<evidence type="ECO:0000256" key="6">
    <source>
        <dbReference type="ARBA" id="ARBA00022917"/>
    </source>
</evidence>
<feature type="domain" description="Aminoacyl-tRNA synthetase class Ia" evidence="11">
    <location>
        <begin position="603"/>
        <end position="649"/>
    </location>
</feature>
<sequence length="841" mass="97765">MSENYNHIELEKKWQRIWDNSQLYKTDENNNKEKYYVLEMFLYPSGNIHMGHVRNYAIGDAIARFKKGKGFNILHPMGWDAFGLPAENAAIQNKLHPDDWTIKNIKGMKSQLQSLGFSYDWDREVNTSQPNYYKHEQAMFIDFFDAGLAYQKKSLVNWDPVDCTVLANEQVVDGKGWRSGAKVEKRQLKQWFLKITQYSDELLEELDNLPDWPDKVKIMQKNWIGKSSGAEINFKISNSDQYITVFSTRPETIFGASFICISYDHEFVKNITDSKEKLDFIKKCKLSSESENIDNNIEKEGFFTGFYVEHPYIKNKKLPIYIANYVLSNYGTGAVFGCPAHDERDFEFAQKYNLEILPVLVDTSNPQTPLPYIDILGKVINSDFLNNLSVEDAKVKILKRLESDKIGNTKITYRLKDWGVSRQRYWGCPIPIIYCNNCGVITELKENLPIKLPKDISFENKGNPLENHPTWKKVKCHKCNSDAIRETDTFDTFFESSWYFARFCGLEDKCAFDKNVAEKWLPVNQYIGGIEHTILHLLYARFFTKALRDCSYFNIDEPFKGLLTQGMICHKTFKDSQNNWLSPNQVYKKGDKWIIKDSNEIAQDGRIEKMSKSKKNTIDPTDMINKYGADSIRLFLLSDSPTTRDLEWSDEGIEGSYKYLNSLYRFIEKFISNNEENLNIDPKKEEQFKKLIHQTIHSVTLNLENFTLNKAIADIRKFTNEIYVNNYSKELIKESLVILIKLLSVFTPHITEEFNYMLGNTDSIYLAKWPVIDQSLLNNESVKVAVQVNGKTRAIVELPINCDQKNALIQIKTIKVLDKYLFNVSIKKLIYIKNKIINFVV</sequence>
<comment type="catalytic activity">
    <reaction evidence="8 9">
        <text>tRNA(Leu) + L-leucine + ATP = L-leucyl-tRNA(Leu) + AMP + diphosphate</text>
        <dbReference type="Rhea" id="RHEA:11688"/>
        <dbReference type="Rhea" id="RHEA-COMP:9613"/>
        <dbReference type="Rhea" id="RHEA-COMP:9622"/>
        <dbReference type="ChEBI" id="CHEBI:30616"/>
        <dbReference type="ChEBI" id="CHEBI:33019"/>
        <dbReference type="ChEBI" id="CHEBI:57427"/>
        <dbReference type="ChEBI" id="CHEBI:78442"/>
        <dbReference type="ChEBI" id="CHEBI:78494"/>
        <dbReference type="ChEBI" id="CHEBI:456215"/>
        <dbReference type="EC" id="6.1.1.4"/>
    </reaction>
</comment>
<dbReference type="InterPro" id="IPR002300">
    <property type="entry name" value="aa-tRNA-synth_Ia"/>
</dbReference>
<evidence type="ECO:0000256" key="3">
    <source>
        <dbReference type="ARBA" id="ARBA00022598"/>
    </source>
</evidence>
<feature type="binding site" evidence="9">
    <location>
        <position position="612"/>
    </location>
    <ligand>
        <name>ATP</name>
        <dbReference type="ChEBI" id="CHEBI:30616"/>
    </ligand>
</feature>
<reference evidence="16" key="1">
    <citation type="submission" date="2018-11" db="EMBL/GenBank/DDBJ databases">
        <title>Phylogenetic, genomic, and biogeographic characterization of a novel and ubiquitous marine invertebrate-associated Rickettsiales parasite, Candidatus Marinoinvertebrata rohwerii, gen. nov., sp. nov.</title>
        <authorList>
            <person name="Klinges J.G."/>
            <person name="Rosales S.M."/>
            <person name="Mcminds R."/>
            <person name="Shaver E.C."/>
            <person name="Shantz A."/>
            <person name="Peters E.C."/>
            <person name="Burkepile D.E."/>
            <person name="Silliman B.R."/>
            <person name="Vega Thurber R.L."/>
        </authorList>
    </citation>
    <scope>NUCLEOTIDE SEQUENCE [LARGE SCALE GENOMIC DNA]</scope>
    <source>
        <strain evidence="16">a_cerv_44</strain>
    </source>
</reference>
<evidence type="ECO:0000256" key="5">
    <source>
        <dbReference type="ARBA" id="ARBA00022840"/>
    </source>
</evidence>
<evidence type="ECO:0000256" key="4">
    <source>
        <dbReference type="ARBA" id="ARBA00022741"/>
    </source>
</evidence>
<evidence type="ECO:0000256" key="1">
    <source>
        <dbReference type="ARBA" id="ARBA00005594"/>
    </source>
</evidence>
<gene>
    <name evidence="9" type="primary">leuS</name>
    <name evidence="15" type="ORF">EIC27_00070</name>
</gene>
<dbReference type="InterPro" id="IPR002302">
    <property type="entry name" value="Leu-tRNA-ligase"/>
</dbReference>